<reference evidence="2" key="1">
    <citation type="journal article" date="2019" name="Int. J. Syst. Evol. Microbiol.">
        <title>The Global Catalogue of Microorganisms (GCM) 10K type strain sequencing project: providing services to taxonomists for standard genome sequencing and annotation.</title>
        <authorList>
            <consortium name="The Broad Institute Genomics Platform"/>
            <consortium name="The Broad Institute Genome Sequencing Center for Infectious Disease"/>
            <person name="Wu L."/>
            <person name="Ma J."/>
        </authorList>
    </citation>
    <scope>NUCLEOTIDE SEQUENCE [LARGE SCALE GENOMIC DNA]</scope>
    <source>
        <strain evidence="2">JCM 14326</strain>
    </source>
</reference>
<evidence type="ECO:0008006" key="3">
    <source>
        <dbReference type="Google" id="ProtNLM"/>
    </source>
</evidence>
<gene>
    <name evidence="1" type="ORF">GCM10009751_09320</name>
</gene>
<dbReference type="InterPro" id="IPR011990">
    <property type="entry name" value="TPR-like_helical_dom_sf"/>
</dbReference>
<accession>A0ABP4ZF90</accession>
<comment type="caution">
    <text evidence="1">The sequence shown here is derived from an EMBL/GenBank/DDBJ whole genome shotgun (WGS) entry which is preliminary data.</text>
</comment>
<protein>
    <recommendedName>
        <fullName evidence="3">Tat (Twin-arginine translocation) pathway signal sequence</fullName>
    </recommendedName>
</protein>
<evidence type="ECO:0000313" key="2">
    <source>
        <dbReference type="Proteomes" id="UP001501094"/>
    </source>
</evidence>
<dbReference type="Gene3D" id="1.25.40.10">
    <property type="entry name" value="Tetratricopeptide repeat domain"/>
    <property type="match status" value="1"/>
</dbReference>
<name>A0ABP4ZF90_9MICO</name>
<keyword evidence="2" id="KW-1185">Reference proteome</keyword>
<dbReference type="EMBL" id="BAAANL010000002">
    <property type="protein sequence ID" value="GAA1854722.1"/>
    <property type="molecule type" value="Genomic_DNA"/>
</dbReference>
<dbReference type="Proteomes" id="UP001501094">
    <property type="component" value="Unassembled WGS sequence"/>
</dbReference>
<proteinExistence type="predicted"/>
<evidence type="ECO:0000313" key="1">
    <source>
        <dbReference type="EMBL" id="GAA1854722.1"/>
    </source>
</evidence>
<organism evidence="1 2">
    <name type="scientific">Myceligenerans crystallogenes</name>
    <dbReference type="NCBI Taxonomy" id="316335"/>
    <lineage>
        <taxon>Bacteria</taxon>
        <taxon>Bacillati</taxon>
        <taxon>Actinomycetota</taxon>
        <taxon>Actinomycetes</taxon>
        <taxon>Micrococcales</taxon>
        <taxon>Promicromonosporaceae</taxon>
        <taxon>Myceligenerans</taxon>
    </lineage>
</organism>
<sequence>MTHFGKTTLTYAEQGKRRITPELVAAYERHLGTGILDPIANLEHVGRGDVDRRSFIRTAAYTAGLGALALAGGDDLARLAAHTDTSATGATTIEALRRMTDSMIAVDETLGGGVGRTAVAEFLATDVAAVLRGRFISEQVRADAFSAAAEVAYLAGWKAHDAGLDGLAQRYYLSALDLTRESGDAGHEAFVLRILALQGCDVGQKTYSVRLAEASRDRARQARLDPDTEALFYLVVARCQAETGEHAAAARTIARAPSLNAEVSEQFPRWAAQWGPHKGPVLRQSSKTFTAMNDTAEAASFLTEVTGIWDPAGNARIWALSMAELGHAQWRNADPAAATSTWNTALPVLDQISSDRTRKQAAKIRHTLRTA</sequence>